<keyword evidence="1" id="KW-0732">Signal</keyword>
<dbReference type="Proteomes" id="UP001165296">
    <property type="component" value="Unassembled WGS sequence"/>
</dbReference>
<dbReference type="PROSITE" id="PS50983">
    <property type="entry name" value="FE_B12_PBP"/>
    <property type="match status" value="1"/>
</dbReference>
<accession>A0ABS8ANG0</accession>
<dbReference type="PANTHER" id="PTHR30535:SF4">
    <property type="entry name" value="HEMIN-BINDING PERIPLASMIC PROTEIN HMUT"/>
    <property type="match status" value="1"/>
</dbReference>
<reference evidence="3" key="1">
    <citation type="submission" date="2021-10" db="EMBL/GenBank/DDBJ databases">
        <authorList>
            <person name="Dean J.D."/>
            <person name="Kim M.K."/>
            <person name="Newey C.N."/>
            <person name="Stoker T.S."/>
            <person name="Thompson D.W."/>
            <person name="Grose J.H."/>
        </authorList>
    </citation>
    <scope>NUCLEOTIDE SEQUENCE</scope>
    <source>
        <strain evidence="3">BT178</strain>
    </source>
</reference>
<gene>
    <name evidence="3" type="ORF">LGH74_04980</name>
</gene>
<sequence length="284" mass="29177">MLPSLRFLRKASLLFGLLLLSIASQAAAPPRIVSLSGTVSEIICALGLQSQLVGVDVTSTFPTALAKLPKVGHNRNISAEGVLALSPTIVVGTTESLKPEVASQLKSAGVTVQLFAQEYSVAGTKKLIQQVAAAFNASAKVPVLLQKLDADLAKAKKPAKAPKVLFVYARGTGTMMVAGTGTPLEKVIGLAGGQNAATGFTDFKPLTAEALVAANPDVLLLFDSGLQSLGGKAGLLKVPGVAQTNAGRTGRVVEMDGQLLSGFGPRLGQATTELARHFSGLVNQ</sequence>
<name>A0ABS8ANG0_9BACT</name>
<keyword evidence="4" id="KW-1185">Reference proteome</keyword>
<evidence type="ECO:0000259" key="2">
    <source>
        <dbReference type="PROSITE" id="PS50983"/>
    </source>
</evidence>
<evidence type="ECO:0000256" key="1">
    <source>
        <dbReference type="SAM" id="SignalP"/>
    </source>
</evidence>
<dbReference type="InterPro" id="IPR050902">
    <property type="entry name" value="ABC_Transporter_SBP"/>
</dbReference>
<evidence type="ECO:0000313" key="4">
    <source>
        <dbReference type="Proteomes" id="UP001165296"/>
    </source>
</evidence>
<feature type="chain" id="PRO_5047528038" evidence="1">
    <location>
        <begin position="27"/>
        <end position="284"/>
    </location>
</feature>
<feature type="signal peptide" evidence="1">
    <location>
        <begin position="1"/>
        <end position="26"/>
    </location>
</feature>
<organism evidence="3 4">
    <name type="scientific">Hymenobacter lucidus</name>
    <dbReference type="NCBI Taxonomy" id="2880930"/>
    <lineage>
        <taxon>Bacteria</taxon>
        <taxon>Pseudomonadati</taxon>
        <taxon>Bacteroidota</taxon>
        <taxon>Cytophagia</taxon>
        <taxon>Cytophagales</taxon>
        <taxon>Hymenobacteraceae</taxon>
        <taxon>Hymenobacter</taxon>
    </lineage>
</organism>
<dbReference type="InterPro" id="IPR002491">
    <property type="entry name" value="ABC_transptr_periplasmic_BD"/>
</dbReference>
<proteinExistence type="predicted"/>
<protein>
    <submittedName>
        <fullName evidence="3">ABC transporter substrate-binding protein</fullName>
    </submittedName>
</protein>
<evidence type="ECO:0000313" key="3">
    <source>
        <dbReference type="EMBL" id="MCB2407321.1"/>
    </source>
</evidence>
<comment type="caution">
    <text evidence="3">The sequence shown here is derived from an EMBL/GenBank/DDBJ whole genome shotgun (WGS) entry which is preliminary data.</text>
</comment>
<dbReference type="PANTHER" id="PTHR30535">
    <property type="entry name" value="VITAMIN B12-BINDING PROTEIN"/>
    <property type="match status" value="1"/>
</dbReference>
<dbReference type="EMBL" id="JAJADR010000001">
    <property type="protein sequence ID" value="MCB2407321.1"/>
    <property type="molecule type" value="Genomic_DNA"/>
</dbReference>
<dbReference type="Gene3D" id="3.40.50.1980">
    <property type="entry name" value="Nitrogenase molybdenum iron protein domain"/>
    <property type="match status" value="2"/>
</dbReference>
<dbReference type="RefSeq" id="WP_226172878.1">
    <property type="nucleotide sequence ID" value="NZ_JAJADR010000001.1"/>
</dbReference>
<feature type="domain" description="Fe/B12 periplasmic-binding" evidence="2">
    <location>
        <begin position="31"/>
        <end position="284"/>
    </location>
</feature>
<dbReference type="Pfam" id="PF01497">
    <property type="entry name" value="Peripla_BP_2"/>
    <property type="match status" value="1"/>
</dbReference>
<dbReference type="SUPFAM" id="SSF53807">
    <property type="entry name" value="Helical backbone' metal receptor"/>
    <property type="match status" value="1"/>
</dbReference>